<feature type="non-terminal residue" evidence="2">
    <location>
        <position position="1"/>
    </location>
</feature>
<evidence type="ECO:0000256" key="1">
    <source>
        <dbReference type="SAM" id="MobiDB-lite"/>
    </source>
</evidence>
<protein>
    <submittedName>
        <fullName evidence="2">Uncharacterized protein</fullName>
    </submittedName>
</protein>
<evidence type="ECO:0000313" key="3">
    <source>
        <dbReference type="Proteomes" id="UP001331761"/>
    </source>
</evidence>
<dbReference type="AlphaFoldDB" id="A0AAN8IZP8"/>
<feature type="compositionally biased region" description="Polar residues" evidence="1">
    <location>
        <begin position="1"/>
        <end position="14"/>
    </location>
</feature>
<dbReference type="EMBL" id="WIXE01018606">
    <property type="protein sequence ID" value="KAK5970774.1"/>
    <property type="molecule type" value="Genomic_DNA"/>
</dbReference>
<proteinExistence type="predicted"/>
<sequence>ARNWHSRTSSSSTAIEIKKEASSGKER</sequence>
<organism evidence="2 3">
    <name type="scientific">Trichostrongylus colubriformis</name>
    <name type="common">Black scour worm</name>
    <dbReference type="NCBI Taxonomy" id="6319"/>
    <lineage>
        <taxon>Eukaryota</taxon>
        <taxon>Metazoa</taxon>
        <taxon>Ecdysozoa</taxon>
        <taxon>Nematoda</taxon>
        <taxon>Chromadorea</taxon>
        <taxon>Rhabditida</taxon>
        <taxon>Rhabditina</taxon>
        <taxon>Rhabditomorpha</taxon>
        <taxon>Strongyloidea</taxon>
        <taxon>Trichostrongylidae</taxon>
        <taxon>Trichostrongylus</taxon>
    </lineage>
</organism>
<keyword evidence="3" id="KW-1185">Reference proteome</keyword>
<accession>A0AAN8IZP8</accession>
<evidence type="ECO:0000313" key="2">
    <source>
        <dbReference type="EMBL" id="KAK5970774.1"/>
    </source>
</evidence>
<comment type="caution">
    <text evidence="2">The sequence shown here is derived from an EMBL/GenBank/DDBJ whole genome shotgun (WGS) entry which is preliminary data.</text>
</comment>
<feature type="region of interest" description="Disordered" evidence="1">
    <location>
        <begin position="1"/>
        <end position="27"/>
    </location>
</feature>
<gene>
    <name evidence="2" type="ORF">GCK32_019513</name>
</gene>
<name>A0AAN8IZP8_TRICO</name>
<reference evidence="2 3" key="1">
    <citation type="submission" date="2019-10" db="EMBL/GenBank/DDBJ databases">
        <title>Assembly and Annotation for the nematode Trichostrongylus colubriformis.</title>
        <authorList>
            <person name="Martin J."/>
        </authorList>
    </citation>
    <scope>NUCLEOTIDE SEQUENCE [LARGE SCALE GENOMIC DNA]</scope>
    <source>
        <strain evidence="2">G859</strain>
        <tissue evidence="2">Whole worm</tissue>
    </source>
</reference>
<feature type="compositionally biased region" description="Basic and acidic residues" evidence="1">
    <location>
        <begin position="16"/>
        <end position="27"/>
    </location>
</feature>
<dbReference type="Proteomes" id="UP001331761">
    <property type="component" value="Unassembled WGS sequence"/>
</dbReference>